<protein>
    <submittedName>
        <fullName evidence="2">Rhodanese-related sulfurtransferase</fullName>
    </submittedName>
</protein>
<proteinExistence type="predicted"/>
<accession>M9LGE8</accession>
<comment type="caution">
    <text evidence="2">The sequence shown here is derived from an EMBL/GenBank/DDBJ whole genome shotgun (WGS) entry which is preliminary data.</text>
</comment>
<evidence type="ECO:0000256" key="1">
    <source>
        <dbReference type="SAM" id="SignalP"/>
    </source>
</evidence>
<dbReference type="EMBL" id="BALG01000041">
    <property type="protein sequence ID" value="GAC41605.1"/>
    <property type="molecule type" value="Genomic_DNA"/>
</dbReference>
<name>M9LGE8_PAEPP</name>
<dbReference type="Gene3D" id="2.170.15.10">
    <property type="entry name" value="Proaerolysin, chain A, domain 3"/>
    <property type="match status" value="1"/>
</dbReference>
<organism evidence="2 3">
    <name type="scientific">Paenibacillus popilliae ATCC 14706</name>
    <dbReference type="NCBI Taxonomy" id="1212764"/>
    <lineage>
        <taxon>Bacteria</taxon>
        <taxon>Bacillati</taxon>
        <taxon>Bacillota</taxon>
        <taxon>Bacilli</taxon>
        <taxon>Bacillales</taxon>
        <taxon>Paenibacillaceae</taxon>
        <taxon>Paenibacillus</taxon>
    </lineage>
</organism>
<feature type="chain" id="PRO_5004100158" evidence="1">
    <location>
        <begin position="33"/>
        <end position="319"/>
    </location>
</feature>
<evidence type="ECO:0000313" key="2">
    <source>
        <dbReference type="EMBL" id="GAC41605.1"/>
    </source>
</evidence>
<keyword evidence="1" id="KW-0732">Signal</keyword>
<keyword evidence="3" id="KW-1185">Reference proteome</keyword>
<gene>
    <name evidence="2" type="ORF">PPOP_0956</name>
</gene>
<feature type="signal peptide" evidence="1">
    <location>
        <begin position="1"/>
        <end position="32"/>
    </location>
</feature>
<reference evidence="2 3" key="1">
    <citation type="submission" date="2012-10" db="EMBL/GenBank/DDBJ databases">
        <title>Draft Genome Sequence of Paenibacillus popilliae ATCC 14706T.</title>
        <authorList>
            <person name="Iiyama K."/>
            <person name="Mori K."/>
            <person name="Mon H."/>
            <person name="Chieda Y."/>
            <person name="Lee J.M."/>
            <person name="Kusakabe T."/>
            <person name="Tashiro K."/>
            <person name="Asano S."/>
            <person name="Yasunaga-Aoki C."/>
            <person name="Shimizu S."/>
        </authorList>
    </citation>
    <scope>NUCLEOTIDE SEQUENCE [LARGE SCALE GENOMIC DNA]</scope>
    <source>
        <strain evidence="2 3">ATCC 14706</strain>
    </source>
</reference>
<dbReference type="AlphaFoldDB" id="M9LGE8"/>
<dbReference type="InterPro" id="IPR004991">
    <property type="entry name" value="Aerolysin-like"/>
</dbReference>
<dbReference type="Proteomes" id="UP000029453">
    <property type="component" value="Unassembled WGS sequence"/>
</dbReference>
<dbReference type="SUPFAM" id="SSF56973">
    <property type="entry name" value="Aerolisin/ETX pore-forming domain"/>
    <property type="match status" value="1"/>
</dbReference>
<dbReference type="GO" id="GO:0016740">
    <property type="term" value="F:transferase activity"/>
    <property type="evidence" value="ECO:0007669"/>
    <property type="project" value="UniProtKB-KW"/>
</dbReference>
<evidence type="ECO:0000313" key="3">
    <source>
        <dbReference type="Proteomes" id="UP000029453"/>
    </source>
</evidence>
<sequence length="319" mass="34457">MLMMKEKKIVTAIAIASISALLAITPAVPVVAAAGVTNTAATDAGIVDWSTPIDHAMDIYGQHAGKPGTYGGSGLLGGFTDVKYREFSVEADGSPILSNSKTVFVGSSTLVNDSDMEQTLSTDSFTQQFTNSVTSSTTTGFKFGEKISSKFEIPLVAEVGAEVSTEFDFSDTSSNTKTETHTYTAQPQNIKVPPHSSVEVIVKLDTVKASGNVKLLSKMSGQKTGSIIYYNPSVQYFYNLSFHDIVDEASKYEKLSNVYANPDETITLVGAGNYEAEYGTQFMVQVMKPKPLNENGRVKRDLHEEDYAYEVTPVVNKAE</sequence>
<dbReference type="CDD" id="cd20223">
    <property type="entry name" value="PFM_epsilon-toxin-like"/>
    <property type="match status" value="1"/>
</dbReference>
<dbReference type="Pfam" id="PF03318">
    <property type="entry name" value="ETX_MTX2"/>
    <property type="match status" value="1"/>
</dbReference>
<keyword evidence="2" id="KW-0808">Transferase</keyword>